<keyword evidence="1" id="KW-0240">DNA-directed RNA polymerase</keyword>
<evidence type="ECO:0000313" key="10">
    <source>
        <dbReference type="EMBL" id="CAB4172372.1"/>
    </source>
</evidence>
<evidence type="ECO:0000256" key="5">
    <source>
        <dbReference type="ARBA" id="ARBA00022705"/>
    </source>
</evidence>
<dbReference type="GO" id="GO:0004386">
    <property type="term" value="F:helicase activity"/>
    <property type="evidence" value="ECO:0007669"/>
    <property type="project" value="InterPro"/>
</dbReference>
<dbReference type="Gene3D" id="3.90.580.10">
    <property type="entry name" value="Zinc finger, CHC2-type domain"/>
    <property type="match status" value="1"/>
</dbReference>
<evidence type="ECO:0000313" key="16">
    <source>
        <dbReference type="EMBL" id="CAB4218892.1"/>
    </source>
</evidence>
<dbReference type="GO" id="GO:0003677">
    <property type="term" value="F:DNA binding"/>
    <property type="evidence" value="ECO:0007669"/>
    <property type="project" value="InterPro"/>
</dbReference>
<dbReference type="EMBL" id="LR798397">
    <property type="protein sequence ID" value="CAB5229141.1"/>
    <property type="molecule type" value="Genomic_DNA"/>
</dbReference>
<evidence type="ECO:0000256" key="4">
    <source>
        <dbReference type="ARBA" id="ARBA00022695"/>
    </source>
</evidence>
<accession>A0A6J5SJP9</accession>
<feature type="domain" description="DNA primase/helicase Gp4 N-terminal Bacteriophage T7-like" evidence="7">
    <location>
        <begin position="30"/>
        <end position="66"/>
    </location>
</feature>
<dbReference type="GO" id="GO:0016779">
    <property type="term" value="F:nucleotidyltransferase activity"/>
    <property type="evidence" value="ECO:0007669"/>
    <property type="project" value="UniProtKB-KW"/>
</dbReference>
<dbReference type="InterPro" id="IPR034154">
    <property type="entry name" value="TOPRIM_DnaG/twinkle"/>
</dbReference>
<name>A0A6J5SJP9_9CAUD</name>
<protein>
    <submittedName>
        <fullName evidence="15">Archaeal primase DnaG/twinkle, TOPRIM domain</fullName>
    </submittedName>
</protein>
<keyword evidence="3" id="KW-0808">Transferase</keyword>
<dbReference type="GO" id="GO:0000428">
    <property type="term" value="C:DNA-directed RNA polymerase complex"/>
    <property type="evidence" value="ECO:0007669"/>
    <property type="project" value="UniProtKB-KW"/>
</dbReference>
<dbReference type="EMBL" id="LR797060">
    <property type="protein sequence ID" value="CAB4184291.1"/>
    <property type="molecule type" value="Genomic_DNA"/>
</dbReference>
<dbReference type="Pfam" id="PF08273">
    <property type="entry name" value="Zn_Ribbon_Prim"/>
    <property type="match status" value="1"/>
</dbReference>
<dbReference type="GO" id="GO:0008270">
    <property type="term" value="F:zinc ion binding"/>
    <property type="evidence" value="ECO:0007669"/>
    <property type="project" value="InterPro"/>
</dbReference>
<dbReference type="EMBL" id="LR797463">
    <property type="protein sequence ID" value="CAB4218892.1"/>
    <property type="molecule type" value="Genomic_DNA"/>
</dbReference>
<evidence type="ECO:0000313" key="13">
    <source>
        <dbReference type="EMBL" id="CAB4187520.1"/>
    </source>
</evidence>
<evidence type="ECO:0000256" key="2">
    <source>
        <dbReference type="ARBA" id="ARBA00022515"/>
    </source>
</evidence>
<evidence type="ECO:0000256" key="6">
    <source>
        <dbReference type="ARBA" id="ARBA00023163"/>
    </source>
</evidence>
<evidence type="ECO:0000313" key="8">
    <source>
        <dbReference type="EMBL" id="CAB4146352.1"/>
    </source>
</evidence>
<evidence type="ECO:0000259" key="7">
    <source>
        <dbReference type="SMART" id="SM00778"/>
    </source>
</evidence>
<sequence>MQFERIQDRAIGRWRNLLPAIGIHEQFLSRKHGPCPMCGGTDRFRWDDKAGSGSFYCNQCGAGSGVDLVMKFKGMSFIEAKRLIEEHLPSAVLEVPKAKTRTANIDKLESVWRAALPLKGDDPASWYLARRGLSFEGVASLRWIAKFPYFHDDKSKTEHPVMLALFVGPDRAKHTIQYTYLDTNGLKAEVPKPRKLAPAQIPHGGAVRLAQSADTMGIAEGVETAMAAAKLFDVPVWSALSAGGMLKWQPPITARNIIVFGDNDANATGQAAAWSLAHRLNIEGLRAEVRIPDLEGDWNDVLGASA</sequence>
<dbReference type="InterPro" id="IPR006171">
    <property type="entry name" value="TOPRIM_dom"/>
</dbReference>
<dbReference type="GO" id="GO:0006269">
    <property type="term" value="P:DNA replication, synthesis of primer"/>
    <property type="evidence" value="ECO:0007669"/>
    <property type="project" value="UniProtKB-KW"/>
</dbReference>
<dbReference type="SMART" id="SM00778">
    <property type="entry name" value="Prim_Zn_Ribbon"/>
    <property type="match status" value="1"/>
</dbReference>
<evidence type="ECO:0000313" key="11">
    <source>
        <dbReference type="EMBL" id="CAB4177619.1"/>
    </source>
</evidence>
<dbReference type="EMBL" id="LR796470">
    <property type="protein sequence ID" value="CAB4146352.1"/>
    <property type="molecule type" value="Genomic_DNA"/>
</dbReference>
<dbReference type="EMBL" id="LR797405">
    <property type="protein sequence ID" value="CAB4214487.1"/>
    <property type="molecule type" value="Genomic_DNA"/>
</dbReference>
<gene>
    <name evidence="11" type="ORF">UFOVP1006_22</name>
    <name evidence="12" type="ORF">UFOVP1096_58</name>
    <name evidence="13" type="ORF">UFOVP1157_29</name>
    <name evidence="14" type="ORF">UFOVP1347_19</name>
    <name evidence="15" type="ORF">UFOVP1455_49</name>
    <name evidence="17" type="ORF">UFOVP1543_49</name>
    <name evidence="16" type="ORF">UFOVP1606_53</name>
    <name evidence="8" type="ORF">UFOVP497_6</name>
    <name evidence="9" type="ORF">UFOVP834_42</name>
    <name evidence="10" type="ORF">UFOVP922_29</name>
</gene>
<keyword evidence="2" id="KW-0639">Primosome</keyword>
<evidence type="ECO:0000256" key="1">
    <source>
        <dbReference type="ARBA" id="ARBA00022478"/>
    </source>
</evidence>
<dbReference type="EMBL" id="LR796953">
    <property type="protein sequence ID" value="CAB4177619.1"/>
    <property type="molecule type" value="Genomic_DNA"/>
</dbReference>
<dbReference type="Pfam" id="PF13362">
    <property type="entry name" value="Toprim_3"/>
    <property type="match status" value="1"/>
</dbReference>
<dbReference type="InterPro" id="IPR055570">
    <property type="entry name" value="DUF7146"/>
</dbReference>
<dbReference type="InterPro" id="IPR036977">
    <property type="entry name" value="DNA_primase_Znf_CHC2"/>
</dbReference>
<evidence type="ECO:0000256" key="3">
    <source>
        <dbReference type="ARBA" id="ARBA00022679"/>
    </source>
</evidence>
<keyword evidence="6" id="KW-0804">Transcription</keyword>
<dbReference type="EMBL" id="LR796763">
    <property type="protein sequence ID" value="CAB4164548.1"/>
    <property type="molecule type" value="Genomic_DNA"/>
</dbReference>
<dbReference type="InterPro" id="IPR013237">
    <property type="entry name" value="Phage_T7_Gp4_N"/>
</dbReference>
<evidence type="ECO:0000313" key="12">
    <source>
        <dbReference type="EMBL" id="CAB4184291.1"/>
    </source>
</evidence>
<evidence type="ECO:0000313" key="17">
    <source>
        <dbReference type="EMBL" id="CAB5229141.1"/>
    </source>
</evidence>
<dbReference type="EMBL" id="LR797102">
    <property type="protein sequence ID" value="CAB4187520.1"/>
    <property type="molecule type" value="Genomic_DNA"/>
</dbReference>
<dbReference type="SUPFAM" id="SSF57783">
    <property type="entry name" value="Zinc beta-ribbon"/>
    <property type="match status" value="1"/>
</dbReference>
<dbReference type="Pfam" id="PF23639">
    <property type="entry name" value="DUF7146"/>
    <property type="match status" value="1"/>
</dbReference>
<proteinExistence type="predicted"/>
<evidence type="ECO:0000313" key="14">
    <source>
        <dbReference type="EMBL" id="CAB4199979.1"/>
    </source>
</evidence>
<organism evidence="15">
    <name type="scientific">uncultured Caudovirales phage</name>
    <dbReference type="NCBI Taxonomy" id="2100421"/>
    <lineage>
        <taxon>Viruses</taxon>
        <taxon>Duplodnaviria</taxon>
        <taxon>Heunggongvirae</taxon>
        <taxon>Uroviricota</taxon>
        <taxon>Caudoviricetes</taxon>
        <taxon>Peduoviridae</taxon>
        <taxon>Maltschvirus</taxon>
        <taxon>Maltschvirus maltsch</taxon>
    </lineage>
</organism>
<dbReference type="EMBL" id="LR797307">
    <property type="protein sequence ID" value="CAB4199979.1"/>
    <property type="molecule type" value="Genomic_DNA"/>
</dbReference>
<evidence type="ECO:0000313" key="9">
    <source>
        <dbReference type="EMBL" id="CAB4164548.1"/>
    </source>
</evidence>
<keyword evidence="4" id="KW-0548">Nucleotidyltransferase</keyword>
<keyword evidence="5" id="KW-0235">DNA replication</keyword>
<dbReference type="EMBL" id="LR796881">
    <property type="protein sequence ID" value="CAB4172372.1"/>
    <property type="molecule type" value="Genomic_DNA"/>
</dbReference>
<dbReference type="CDD" id="cd01029">
    <property type="entry name" value="TOPRIM_primases"/>
    <property type="match status" value="1"/>
</dbReference>
<evidence type="ECO:0000313" key="15">
    <source>
        <dbReference type="EMBL" id="CAB4214487.1"/>
    </source>
</evidence>
<reference evidence="15" key="1">
    <citation type="submission" date="2020-05" db="EMBL/GenBank/DDBJ databases">
        <authorList>
            <person name="Chiriac C."/>
            <person name="Salcher M."/>
            <person name="Ghai R."/>
            <person name="Kavagutti S V."/>
        </authorList>
    </citation>
    <scope>NUCLEOTIDE SEQUENCE</scope>
</reference>